<reference evidence="1" key="1">
    <citation type="submission" date="2022-12" db="EMBL/GenBank/DDBJ databases">
        <authorList>
            <person name="Bing R.G."/>
            <person name="Willard D.J."/>
            <person name="Manesh M.J.H."/>
            <person name="Laemthong T."/>
            <person name="Crosby J.R."/>
            <person name="Kelly R.M."/>
        </authorList>
    </citation>
    <scope>NUCLEOTIDE SEQUENCE</scope>
    <source>
        <strain evidence="1">DSM 8990</strain>
    </source>
</reference>
<dbReference type="InterPro" id="IPR043752">
    <property type="entry name" value="DUF5697"/>
</dbReference>
<dbReference type="RefSeq" id="WP_045169931.1">
    <property type="nucleotide sequence ID" value="NZ_CP113865.1"/>
</dbReference>
<keyword evidence="2" id="KW-1185">Reference proteome</keyword>
<evidence type="ECO:0000313" key="1">
    <source>
        <dbReference type="EMBL" id="WAM33291.1"/>
    </source>
</evidence>
<dbReference type="EMBL" id="CP113865">
    <property type="protein sequence ID" value="WAM33291.1"/>
    <property type="molecule type" value="Genomic_DNA"/>
</dbReference>
<proteinExistence type="predicted"/>
<dbReference type="Pfam" id="PF18954">
    <property type="entry name" value="DUF5697"/>
    <property type="match status" value="1"/>
</dbReference>
<protein>
    <submittedName>
        <fullName evidence="1">DUF5697 family protein</fullName>
    </submittedName>
</protein>
<dbReference type="Proteomes" id="UP001164909">
    <property type="component" value="Chromosome"/>
</dbReference>
<evidence type="ECO:0000313" key="2">
    <source>
        <dbReference type="Proteomes" id="UP001164909"/>
    </source>
</evidence>
<sequence>MPVYKHKADREVEKFVYDWGAATLRHLSELVHPYPEQKLKRLIKGLRVEERDGVYYVPFRRLKPDVERRRLTFLDFMVDFLQDRVTLYYPADFPFVSLVKTTKGKLAYVTVIFPGEEELVSELINMNPPESVICVLQDKQQKDKIKLKSKIVKFYLKNGEEVV</sequence>
<organism evidence="1 2">
    <name type="scientific">Caldicellulosiruptor morganii</name>
    <dbReference type="NCBI Taxonomy" id="1387555"/>
    <lineage>
        <taxon>Bacteria</taxon>
        <taxon>Bacillati</taxon>
        <taxon>Bacillota</taxon>
        <taxon>Bacillota incertae sedis</taxon>
        <taxon>Caldicellulosiruptorales</taxon>
        <taxon>Caldicellulosiruptoraceae</taxon>
        <taxon>Caldicellulosiruptor</taxon>
    </lineage>
</organism>
<name>A0ABY7BP26_9FIRM</name>
<gene>
    <name evidence="1" type="ORF">OTK00_001786</name>
</gene>
<accession>A0ABY7BP26</accession>